<reference evidence="1" key="1">
    <citation type="journal article" date="2015" name="Nature">
        <title>Complex archaea that bridge the gap between prokaryotes and eukaryotes.</title>
        <authorList>
            <person name="Spang A."/>
            <person name="Saw J.H."/>
            <person name="Jorgensen S.L."/>
            <person name="Zaremba-Niedzwiedzka K."/>
            <person name="Martijn J."/>
            <person name="Lind A.E."/>
            <person name="van Eijk R."/>
            <person name="Schleper C."/>
            <person name="Guy L."/>
            <person name="Ettema T.J."/>
        </authorList>
    </citation>
    <scope>NUCLEOTIDE SEQUENCE</scope>
</reference>
<sequence length="42" mass="4844">GDIIDVDFDAKPLIFITIIDKFGARIMFAQSEIDVMKEEELR</sequence>
<protein>
    <submittedName>
        <fullName evidence="1">Uncharacterized protein</fullName>
    </submittedName>
</protein>
<organism evidence="1">
    <name type="scientific">marine sediment metagenome</name>
    <dbReference type="NCBI Taxonomy" id="412755"/>
    <lineage>
        <taxon>unclassified sequences</taxon>
        <taxon>metagenomes</taxon>
        <taxon>ecological metagenomes</taxon>
    </lineage>
</organism>
<comment type="caution">
    <text evidence="1">The sequence shown here is derived from an EMBL/GenBank/DDBJ whole genome shotgun (WGS) entry which is preliminary data.</text>
</comment>
<evidence type="ECO:0000313" key="1">
    <source>
        <dbReference type="EMBL" id="KKL09567.1"/>
    </source>
</evidence>
<accession>A0A0F9B6Y2</accession>
<dbReference type="AlphaFoldDB" id="A0A0F9B6Y2"/>
<feature type="non-terminal residue" evidence="1">
    <location>
        <position position="1"/>
    </location>
</feature>
<dbReference type="EMBL" id="LAZR01042426">
    <property type="protein sequence ID" value="KKL09567.1"/>
    <property type="molecule type" value="Genomic_DNA"/>
</dbReference>
<proteinExistence type="predicted"/>
<name>A0A0F9B6Y2_9ZZZZ</name>
<gene>
    <name evidence="1" type="ORF">LCGC14_2564580</name>
</gene>